<dbReference type="InterPro" id="IPR021317">
    <property type="entry name" value="DUF2917"/>
</dbReference>
<reference evidence="1 2" key="1">
    <citation type="submission" date="2023-07" db="EMBL/GenBank/DDBJ databases">
        <title>Sorghum-associated microbial communities from plants grown in Nebraska, USA.</title>
        <authorList>
            <person name="Schachtman D."/>
        </authorList>
    </citation>
    <scope>NUCLEOTIDE SEQUENCE [LARGE SCALE GENOMIC DNA]</scope>
    <source>
        <strain evidence="1 2">BE240</strain>
    </source>
</reference>
<organism evidence="1 2">
    <name type="scientific">Hydrogenophaga laconesensis</name>
    <dbReference type="NCBI Taxonomy" id="1805971"/>
    <lineage>
        <taxon>Bacteria</taxon>
        <taxon>Pseudomonadati</taxon>
        <taxon>Pseudomonadota</taxon>
        <taxon>Betaproteobacteria</taxon>
        <taxon>Burkholderiales</taxon>
        <taxon>Comamonadaceae</taxon>
        <taxon>Hydrogenophaga</taxon>
    </lineage>
</organism>
<dbReference type="Pfam" id="PF11142">
    <property type="entry name" value="DUF2917"/>
    <property type="match status" value="1"/>
</dbReference>
<proteinExistence type="predicted"/>
<protein>
    <recommendedName>
        <fullName evidence="3">DUF2917 domain-containing protein</fullName>
    </recommendedName>
</protein>
<dbReference type="RefSeq" id="WP_204732861.1">
    <property type="nucleotide sequence ID" value="NZ_JAVDWE010000002.1"/>
</dbReference>
<accession>A0ABU1V7G3</accession>
<keyword evidence="2" id="KW-1185">Reference proteome</keyword>
<gene>
    <name evidence="1" type="ORF">J2X09_000995</name>
</gene>
<dbReference type="Proteomes" id="UP001265550">
    <property type="component" value="Unassembled WGS sequence"/>
</dbReference>
<name>A0ABU1V7G3_9BURK</name>
<evidence type="ECO:0008006" key="3">
    <source>
        <dbReference type="Google" id="ProtNLM"/>
    </source>
</evidence>
<sequence>MNTRIAPFAVPSEHLSCATNVRGWRLDARRAMTLRPHAPSRLQINQGRVWVTMGQPQGAGNESGDLMLTAGESLMVPAGARLVMEPWQPAEGPVRFDWSVEPLAATSAGAFRHEVVAPSRDLARALGQAGGAFARLLRGLWAYGEHRVAGRGRALTPSAPNCR</sequence>
<evidence type="ECO:0000313" key="1">
    <source>
        <dbReference type="EMBL" id="MDR7093263.1"/>
    </source>
</evidence>
<evidence type="ECO:0000313" key="2">
    <source>
        <dbReference type="Proteomes" id="UP001265550"/>
    </source>
</evidence>
<comment type="caution">
    <text evidence="1">The sequence shown here is derived from an EMBL/GenBank/DDBJ whole genome shotgun (WGS) entry which is preliminary data.</text>
</comment>
<dbReference type="EMBL" id="JAVDWE010000002">
    <property type="protein sequence ID" value="MDR7093263.1"/>
    <property type="molecule type" value="Genomic_DNA"/>
</dbReference>